<sequence length="514" mass="59434">MKNTTSGLIRKTPRSIGEMFQKTVRLRLSGLALYPRLSQCLRLRCVSFVRHNTIDRFSTVSIGKDNNSKENKKLCWTKSGDSLSPSELYGSVNAPKLVTSISTAEEKIVENILRIYDTSELRRTISELEAMSCLDESPCIEFLIKSQSVDFKITNNIWMRYRKSCKSQQEIDKVDWLYLYLFRFNASMNTVPNFSHQWMKISQNNTSLFPLYMSSYICTLINTKQSELAIQYFMQLLNDETINDIEYLPIAKMIQVLIEEDDHKNLLRVLEVVASRQLALISDSLWVNILEYGLKMNNYDIVLHTYRNFIMRQFPLAKITIDDVILQREKPNDLLFISFTNSLLMQILRCFSSHGDVDSTIDLIESHFFHKVVAGRETMSAELCVQIIESHCYRKSQGTETETETETEIGNSIQSIVELIDVFIRQSFASRSEQIEAEDLFLPVSSKLASLGIGSEDCIVTEFEMNQVLKSIRENDFHDRTVKIFNACLLNYILNYEVHRETLQMVCFCEFSPA</sequence>
<dbReference type="EMBL" id="JAHUZD010000028">
    <property type="protein sequence ID" value="KAI3405607.2"/>
    <property type="molecule type" value="Genomic_DNA"/>
</dbReference>
<evidence type="ECO:0000313" key="2">
    <source>
        <dbReference type="Proteomes" id="UP001202479"/>
    </source>
</evidence>
<accession>A0AAI9SZ11</accession>
<name>A0AAI9SZ11_9ASCO</name>
<keyword evidence="2" id="KW-1185">Reference proteome</keyword>
<organism evidence="1 2">
    <name type="scientific">Candida oxycetoniae</name>
    <dbReference type="NCBI Taxonomy" id="497107"/>
    <lineage>
        <taxon>Eukaryota</taxon>
        <taxon>Fungi</taxon>
        <taxon>Dikarya</taxon>
        <taxon>Ascomycota</taxon>
        <taxon>Saccharomycotina</taxon>
        <taxon>Pichiomycetes</taxon>
        <taxon>Debaryomycetaceae</taxon>
        <taxon>Candida/Lodderomyces clade</taxon>
        <taxon>Candida</taxon>
    </lineage>
</organism>
<proteinExistence type="predicted"/>
<evidence type="ECO:0000313" key="1">
    <source>
        <dbReference type="EMBL" id="KAI3405607.2"/>
    </source>
</evidence>
<gene>
    <name evidence="1" type="ORF">KGF56_001625</name>
</gene>
<dbReference type="GeneID" id="73379242"/>
<protein>
    <submittedName>
        <fullName evidence="1">Uncharacterized protein</fullName>
    </submittedName>
</protein>
<dbReference type="Proteomes" id="UP001202479">
    <property type="component" value="Unassembled WGS sequence"/>
</dbReference>
<comment type="caution">
    <text evidence="1">The sequence shown here is derived from an EMBL/GenBank/DDBJ whole genome shotgun (WGS) entry which is preliminary data.</text>
</comment>
<dbReference type="RefSeq" id="XP_049181352.1">
    <property type="nucleotide sequence ID" value="XM_049322768.1"/>
</dbReference>
<dbReference type="AlphaFoldDB" id="A0AAI9SZ11"/>
<reference evidence="1" key="1">
    <citation type="journal article" date="2022" name="DNA Res.">
        <title>Genome analysis of five recently described species of the CUG-Ser clade uncovers Candida theae as a new hybrid lineage with pathogenic potential in the Candida parapsilosis species complex.</title>
        <authorList>
            <person name="Mixao V."/>
            <person name="Del Olmo V."/>
            <person name="Hegedusova E."/>
            <person name="Saus E."/>
            <person name="Pryszcz L."/>
            <person name="Cillingova A."/>
            <person name="Nosek J."/>
            <person name="Gabaldon T."/>
        </authorList>
    </citation>
    <scope>NUCLEOTIDE SEQUENCE</scope>
    <source>
        <strain evidence="1">CBS 10844</strain>
    </source>
</reference>